<name>A0A542DVA5_9MICO</name>
<feature type="domain" description="VOC" evidence="1">
    <location>
        <begin position="6"/>
        <end position="129"/>
    </location>
</feature>
<dbReference type="CDD" id="cd06587">
    <property type="entry name" value="VOC"/>
    <property type="match status" value="1"/>
</dbReference>
<reference evidence="2 3" key="1">
    <citation type="submission" date="2019-06" db="EMBL/GenBank/DDBJ databases">
        <title>Sequencing the genomes of 1000 actinobacteria strains.</title>
        <authorList>
            <person name="Klenk H.-P."/>
        </authorList>
    </citation>
    <scope>NUCLEOTIDE SEQUENCE [LARGE SCALE GENOMIC DNA]</scope>
    <source>
        <strain evidence="2 3">DSM 18607</strain>
    </source>
</reference>
<evidence type="ECO:0000313" key="3">
    <source>
        <dbReference type="Proteomes" id="UP000317893"/>
    </source>
</evidence>
<dbReference type="InterPro" id="IPR058998">
    <property type="entry name" value="YycE-like_N"/>
</dbReference>
<dbReference type="SUPFAM" id="SSF54593">
    <property type="entry name" value="Glyoxalase/Bleomycin resistance protein/Dihydroxybiphenyl dioxygenase"/>
    <property type="match status" value="1"/>
</dbReference>
<proteinExistence type="predicted"/>
<keyword evidence="2" id="KW-0456">Lyase</keyword>
<organism evidence="2 3">
    <name type="scientific">Lapillicoccus jejuensis</name>
    <dbReference type="NCBI Taxonomy" id="402171"/>
    <lineage>
        <taxon>Bacteria</taxon>
        <taxon>Bacillati</taxon>
        <taxon>Actinomycetota</taxon>
        <taxon>Actinomycetes</taxon>
        <taxon>Micrococcales</taxon>
        <taxon>Intrasporangiaceae</taxon>
        <taxon>Lapillicoccus</taxon>
    </lineage>
</organism>
<dbReference type="InterPro" id="IPR037523">
    <property type="entry name" value="VOC_core"/>
</dbReference>
<keyword evidence="2" id="KW-0223">Dioxygenase</keyword>
<dbReference type="Proteomes" id="UP000317893">
    <property type="component" value="Unassembled WGS sequence"/>
</dbReference>
<dbReference type="AlphaFoldDB" id="A0A542DVA5"/>
<keyword evidence="3" id="KW-1185">Reference proteome</keyword>
<comment type="caution">
    <text evidence="2">The sequence shown here is derived from an EMBL/GenBank/DDBJ whole genome shotgun (WGS) entry which is preliminary data.</text>
</comment>
<dbReference type="GO" id="GO:0051213">
    <property type="term" value="F:dioxygenase activity"/>
    <property type="evidence" value="ECO:0007669"/>
    <property type="project" value="UniProtKB-KW"/>
</dbReference>
<dbReference type="InterPro" id="IPR029068">
    <property type="entry name" value="Glyas_Bleomycin-R_OHBP_Dase"/>
</dbReference>
<sequence>MDIASVPIRLARPTRDLEAARRFWVEGLGLDVLWESGADAEGGHALLMVGASGARWHLELVHDPDAHAASRPSPEDLLVLYLGVEIEPEVVERLVTCGGTRVASPNPYWQRWGVTVEDPDGYRLVLSHRSWE</sequence>
<dbReference type="PROSITE" id="PS51819">
    <property type="entry name" value="VOC"/>
    <property type="match status" value="1"/>
</dbReference>
<gene>
    <name evidence="2" type="ORF">FB458_0021</name>
</gene>
<dbReference type="GO" id="GO:0016829">
    <property type="term" value="F:lyase activity"/>
    <property type="evidence" value="ECO:0007669"/>
    <property type="project" value="UniProtKB-KW"/>
</dbReference>
<keyword evidence="2" id="KW-0560">Oxidoreductase</keyword>
<protein>
    <submittedName>
        <fullName evidence="2">Catechol 2,3-dioxygenase-like lactoylglutathione lyase family enzyme</fullName>
    </submittedName>
</protein>
<accession>A0A542DVA5</accession>
<evidence type="ECO:0000259" key="1">
    <source>
        <dbReference type="PROSITE" id="PS51819"/>
    </source>
</evidence>
<dbReference type="EMBL" id="VFMN01000001">
    <property type="protein sequence ID" value="TQJ06976.1"/>
    <property type="molecule type" value="Genomic_DNA"/>
</dbReference>
<dbReference type="Gene3D" id="3.10.180.10">
    <property type="entry name" value="2,3-Dihydroxybiphenyl 1,2-Dioxygenase, domain 1"/>
    <property type="match status" value="1"/>
</dbReference>
<dbReference type="Pfam" id="PF22659">
    <property type="entry name" value="YycE-like_C"/>
    <property type="match status" value="1"/>
</dbReference>
<dbReference type="InterPro" id="IPR058997">
    <property type="entry name" value="YycE-like_C"/>
</dbReference>
<dbReference type="Pfam" id="PF22658">
    <property type="entry name" value="YycE-like_N"/>
    <property type="match status" value="1"/>
</dbReference>
<dbReference type="RefSeq" id="WP_141845694.1">
    <property type="nucleotide sequence ID" value="NZ_BAAAPR010000018.1"/>
</dbReference>
<dbReference type="OrthoDB" id="8018325at2"/>
<evidence type="ECO:0000313" key="2">
    <source>
        <dbReference type="EMBL" id="TQJ06976.1"/>
    </source>
</evidence>